<keyword evidence="3" id="KW-1185">Reference proteome</keyword>
<sequence>MTLSKRQIWILAIVLAALVIISLFAAPGGKQQQSGSTYGRSPDGYGAWYAFMESRGVTIQRWQKPLKLLFQPSELKTPKIETANPNQTAETQRRRDAQTSMAVIASPALLASPAASTVSSPITLLQVSSGEPLSVASMAWVERGNVLILLGAQSPVTKAPFESAIGSPTGAVQIYTSRRETDRDTRIKPLLNDSFGAVVWQQTMGQGRVVFASTPHLAANAYQDSPGNFEFLATLVTATKLPIWVDEYSHGYKDIEVIKQEDGNLVSYLAKTPLLLVLIQVTVMMLVLLWGQNRRFGPAIALTTPIVDNSEAYIQAMSAVLRKAESNQFVVDTICKAEQLAIQKALGLGAELLPLSTLLDVWTQQTGQSAAILEAALNSTNRPRRSSEAELSKLLEAMQTVRKQLAL</sequence>
<accession>A0ABV0KQ65</accession>
<evidence type="ECO:0000313" key="2">
    <source>
        <dbReference type="EMBL" id="MEP1060389.1"/>
    </source>
</evidence>
<reference evidence="2 3" key="1">
    <citation type="submission" date="2022-04" db="EMBL/GenBank/DDBJ databases">
        <title>Positive selection, recombination, and allopatry shape intraspecific diversity of widespread and dominant cyanobacteria.</title>
        <authorList>
            <person name="Wei J."/>
            <person name="Shu W."/>
            <person name="Hu C."/>
        </authorList>
    </citation>
    <scope>NUCLEOTIDE SEQUENCE [LARGE SCALE GENOMIC DNA]</scope>
    <source>
        <strain evidence="2 3">AS-A4</strain>
    </source>
</reference>
<feature type="domain" description="DUF4350" evidence="1">
    <location>
        <begin position="40"/>
        <end position="236"/>
    </location>
</feature>
<evidence type="ECO:0000259" key="1">
    <source>
        <dbReference type="Pfam" id="PF14258"/>
    </source>
</evidence>
<proteinExistence type="predicted"/>
<dbReference type="Pfam" id="PF14258">
    <property type="entry name" value="DUF4350"/>
    <property type="match status" value="1"/>
</dbReference>
<dbReference type="EMBL" id="JAMPLM010000017">
    <property type="protein sequence ID" value="MEP1060389.1"/>
    <property type="molecule type" value="Genomic_DNA"/>
</dbReference>
<organism evidence="2 3">
    <name type="scientific">Stenomitos frigidus AS-A4</name>
    <dbReference type="NCBI Taxonomy" id="2933935"/>
    <lineage>
        <taxon>Bacteria</taxon>
        <taxon>Bacillati</taxon>
        <taxon>Cyanobacteriota</taxon>
        <taxon>Cyanophyceae</taxon>
        <taxon>Leptolyngbyales</taxon>
        <taxon>Leptolyngbyaceae</taxon>
        <taxon>Stenomitos</taxon>
    </lineage>
</organism>
<dbReference type="InterPro" id="IPR025646">
    <property type="entry name" value="DUF4350"/>
</dbReference>
<name>A0ABV0KQ65_9CYAN</name>
<gene>
    <name evidence="2" type="ORF">NDI38_18290</name>
</gene>
<evidence type="ECO:0000313" key="3">
    <source>
        <dbReference type="Proteomes" id="UP001476950"/>
    </source>
</evidence>
<comment type="caution">
    <text evidence="2">The sequence shown here is derived from an EMBL/GenBank/DDBJ whole genome shotgun (WGS) entry which is preliminary data.</text>
</comment>
<dbReference type="Proteomes" id="UP001476950">
    <property type="component" value="Unassembled WGS sequence"/>
</dbReference>
<protein>
    <submittedName>
        <fullName evidence="2">DUF4350 domain-containing protein</fullName>
    </submittedName>
</protein>
<dbReference type="RefSeq" id="WP_190446270.1">
    <property type="nucleotide sequence ID" value="NZ_JAMPLM010000017.1"/>
</dbReference>